<reference evidence="2" key="1">
    <citation type="submission" date="2014-09" db="EMBL/GenBank/DDBJ databases">
        <title>Genome sequence of the luminous mushroom Mycena chlorophos for searching fungal bioluminescence genes.</title>
        <authorList>
            <person name="Tanaka Y."/>
            <person name="Kasuga D."/>
            <person name="Oba Y."/>
            <person name="Hase S."/>
            <person name="Sato K."/>
            <person name="Oba Y."/>
            <person name="Sakakibara Y."/>
        </authorList>
    </citation>
    <scope>NUCLEOTIDE SEQUENCE</scope>
</reference>
<accession>A0ABQ0M7I5</accession>
<evidence type="ECO:0000313" key="3">
    <source>
        <dbReference type="Proteomes" id="UP000815677"/>
    </source>
</evidence>
<keyword evidence="3" id="KW-1185">Reference proteome</keyword>
<dbReference type="Proteomes" id="UP000815677">
    <property type="component" value="Unassembled WGS sequence"/>
</dbReference>
<organism evidence="2 3">
    <name type="scientific">Mycena chlorophos</name>
    <name type="common">Agaric fungus</name>
    <name type="synonym">Agaricus chlorophos</name>
    <dbReference type="NCBI Taxonomy" id="658473"/>
    <lineage>
        <taxon>Eukaryota</taxon>
        <taxon>Fungi</taxon>
        <taxon>Dikarya</taxon>
        <taxon>Basidiomycota</taxon>
        <taxon>Agaricomycotina</taxon>
        <taxon>Agaricomycetes</taxon>
        <taxon>Agaricomycetidae</taxon>
        <taxon>Agaricales</taxon>
        <taxon>Marasmiineae</taxon>
        <taxon>Mycenaceae</taxon>
        <taxon>Mycena</taxon>
    </lineage>
</organism>
<gene>
    <name evidence="2" type="ORF">MCHLO_15574</name>
</gene>
<feature type="region of interest" description="Disordered" evidence="1">
    <location>
        <begin position="143"/>
        <end position="162"/>
    </location>
</feature>
<feature type="compositionally biased region" description="Basic and acidic residues" evidence="1">
    <location>
        <begin position="144"/>
        <end position="162"/>
    </location>
</feature>
<protein>
    <submittedName>
        <fullName evidence="2">Uncharacterized protein</fullName>
    </submittedName>
</protein>
<feature type="region of interest" description="Disordered" evidence="1">
    <location>
        <begin position="65"/>
        <end position="89"/>
    </location>
</feature>
<evidence type="ECO:0000313" key="2">
    <source>
        <dbReference type="EMBL" id="GAT59254.1"/>
    </source>
</evidence>
<proteinExistence type="predicted"/>
<name>A0ABQ0M7I5_MYCCL</name>
<evidence type="ECO:0000256" key="1">
    <source>
        <dbReference type="SAM" id="MobiDB-lite"/>
    </source>
</evidence>
<sequence>MRRLVMLEGHALMPLIFDVPPPLKPEGLRTLVQTWGVRLDRWWYGKTQTRAEKQRYKLSEMERMLEVNEDESEKHAPTKKEKKKRAKLERQVSDADLLEHWASDQVLWIVITGSEVDEHIDGIEMADTDEDDEAMELATWDAQMKAEQHNSIRHRETQSPDH</sequence>
<dbReference type="EMBL" id="DF849833">
    <property type="protein sequence ID" value="GAT59254.1"/>
    <property type="molecule type" value="Genomic_DNA"/>
</dbReference>
<feature type="compositionally biased region" description="Basic and acidic residues" evidence="1">
    <location>
        <begin position="65"/>
        <end position="79"/>
    </location>
</feature>